<evidence type="ECO:0000256" key="2">
    <source>
        <dbReference type="ARBA" id="ARBA00022475"/>
    </source>
</evidence>
<keyword evidence="3 7" id="KW-0812">Transmembrane</keyword>
<evidence type="ECO:0000256" key="6">
    <source>
        <dbReference type="SAM" id="MobiDB-lite"/>
    </source>
</evidence>
<feature type="transmembrane region" description="Helical" evidence="7">
    <location>
        <begin position="138"/>
        <end position="157"/>
    </location>
</feature>
<sequence length="403" mass="41522">MTTQTAPGSRPDGGTRAAADPTSAPAGSVPGAPHPGDAARPARRTPSGTVVRTLAGVALVALLACLPLLAIHVPGVLPGPTYTPGALQMMALCWLIGALALSYHLLFGVAGLLSFGHALYFAAGVYGLAIVLDTTEIPLLPAAALVLVGGIVLAHVVGAISLRVTGISFAMVTLAFAQAGNVLVRRNPGGATGGEEGLALATGNVPDAFVGVLNTRNLYWLALAVLVVVYLVVLWIERSRAGHVAAATRENEMRVRVIGGRPYLVKLLVFVLAATLATVVGMAYLLLQSGAVPRATSADFTLTLLVMVVLGGVGSRWGAIVGGVLYTVLDQRLGTLASSAAVADLPAVLRVPLSEPLFLLGTLFILVVMFLPGGIAGAASRLAARRRPREDREEARERLEEVA</sequence>
<feature type="transmembrane region" description="Helical" evidence="7">
    <location>
        <begin position="357"/>
        <end position="379"/>
    </location>
</feature>
<dbReference type="CDD" id="cd06581">
    <property type="entry name" value="TM_PBP1_LivM_like"/>
    <property type="match status" value="1"/>
</dbReference>
<keyword evidence="4 7" id="KW-1133">Transmembrane helix</keyword>
<feature type="transmembrane region" description="Helical" evidence="7">
    <location>
        <begin position="164"/>
        <end position="184"/>
    </location>
</feature>
<evidence type="ECO:0000256" key="3">
    <source>
        <dbReference type="ARBA" id="ARBA00022692"/>
    </source>
</evidence>
<keyword evidence="5 7" id="KW-0472">Membrane</keyword>
<dbReference type="AlphaFoldDB" id="A0AAU8G031"/>
<feature type="transmembrane region" description="Helical" evidence="7">
    <location>
        <begin position="85"/>
        <end position="105"/>
    </location>
</feature>
<keyword evidence="2" id="KW-1003">Cell membrane</keyword>
<evidence type="ECO:0000256" key="1">
    <source>
        <dbReference type="ARBA" id="ARBA00004651"/>
    </source>
</evidence>
<gene>
    <name evidence="8" type="ORF">ABRQ22_20010</name>
</gene>
<dbReference type="RefSeq" id="WP_353707954.1">
    <property type="nucleotide sequence ID" value="NZ_CP159290.1"/>
</dbReference>
<dbReference type="GO" id="GO:0015658">
    <property type="term" value="F:branched-chain amino acid transmembrane transporter activity"/>
    <property type="evidence" value="ECO:0007669"/>
    <property type="project" value="InterPro"/>
</dbReference>
<proteinExistence type="predicted"/>
<feature type="transmembrane region" description="Helical" evidence="7">
    <location>
        <begin position="302"/>
        <end position="326"/>
    </location>
</feature>
<dbReference type="InterPro" id="IPR043428">
    <property type="entry name" value="LivM-like"/>
</dbReference>
<evidence type="ECO:0000256" key="5">
    <source>
        <dbReference type="ARBA" id="ARBA00023136"/>
    </source>
</evidence>
<protein>
    <submittedName>
        <fullName evidence="8">Branched-chain amino acid ABC transporter permease</fullName>
    </submittedName>
</protein>
<name>A0AAU8G031_9MICO</name>
<dbReference type="PANTHER" id="PTHR30482:SF17">
    <property type="entry name" value="ABC TRANSPORTER ATP-BINDING PROTEIN"/>
    <property type="match status" value="1"/>
</dbReference>
<dbReference type="InterPro" id="IPR001851">
    <property type="entry name" value="ABC_transp_permease"/>
</dbReference>
<organism evidence="8">
    <name type="scientific">Cellulosimicrobium sp. ES-005</name>
    <dbReference type="NCBI Taxonomy" id="3163031"/>
    <lineage>
        <taxon>Bacteria</taxon>
        <taxon>Bacillati</taxon>
        <taxon>Actinomycetota</taxon>
        <taxon>Actinomycetes</taxon>
        <taxon>Micrococcales</taxon>
        <taxon>Promicromonosporaceae</taxon>
        <taxon>Cellulosimicrobium</taxon>
    </lineage>
</organism>
<accession>A0AAU8G031</accession>
<evidence type="ECO:0000256" key="7">
    <source>
        <dbReference type="SAM" id="Phobius"/>
    </source>
</evidence>
<reference evidence="8" key="1">
    <citation type="submission" date="2024-06" db="EMBL/GenBank/DDBJ databases">
        <title>Complete genome sequence of the cellulolytic actinobacterium, Cellulosimicrobium ES-005.</title>
        <authorList>
            <person name="Matthews C.T."/>
            <person name="Underwood K.D."/>
            <person name="Ghanchi K.M."/>
            <person name="Fields S.D."/>
            <person name="Gardner S.G."/>
        </authorList>
    </citation>
    <scope>NUCLEOTIDE SEQUENCE</scope>
    <source>
        <strain evidence="8">ES-005</strain>
    </source>
</reference>
<feature type="transmembrane region" description="Helical" evidence="7">
    <location>
        <begin position="50"/>
        <end position="73"/>
    </location>
</feature>
<feature type="transmembrane region" description="Helical" evidence="7">
    <location>
        <begin position="263"/>
        <end position="287"/>
    </location>
</feature>
<dbReference type="GO" id="GO:0005886">
    <property type="term" value="C:plasma membrane"/>
    <property type="evidence" value="ECO:0007669"/>
    <property type="project" value="UniProtKB-SubCell"/>
</dbReference>
<dbReference type="EMBL" id="CP159290">
    <property type="protein sequence ID" value="XCH29818.1"/>
    <property type="molecule type" value="Genomic_DNA"/>
</dbReference>
<dbReference type="Pfam" id="PF02653">
    <property type="entry name" value="BPD_transp_2"/>
    <property type="match status" value="1"/>
</dbReference>
<feature type="region of interest" description="Disordered" evidence="6">
    <location>
        <begin position="1"/>
        <end position="45"/>
    </location>
</feature>
<feature type="transmembrane region" description="Helical" evidence="7">
    <location>
        <begin position="112"/>
        <end position="132"/>
    </location>
</feature>
<evidence type="ECO:0000313" key="8">
    <source>
        <dbReference type="EMBL" id="XCH29818.1"/>
    </source>
</evidence>
<dbReference type="PANTHER" id="PTHR30482">
    <property type="entry name" value="HIGH-AFFINITY BRANCHED-CHAIN AMINO ACID TRANSPORT SYSTEM PERMEASE"/>
    <property type="match status" value="1"/>
</dbReference>
<feature type="transmembrane region" description="Helical" evidence="7">
    <location>
        <begin position="218"/>
        <end position="236"/>
    </location>
</feature>
<comment type="subcellular location">
    <subcellularLocation>
        <location evidence="1">Cell membrane</location>
        <topology evidence="1">Multi-pass membrane protein</topology>
    </subcellularLocation>
</comment>
<evidence type="ECO:0000256" key="4">
    <source>
        <dbReference type="ARBA" id="ARBA00022989"/>
    </source>
</evidence>